<gene>
    <name evidence="1" type="ORF">SAMN06893096_10429</name>
</gene>
<organism evidence="1 2">
    <name type="scientific">Geodermatophilus pulveris</name>
    <dbReference type="NCBI Taxonomy" id="1564159"/>
    <lineage>
        <taxon>Bacteria</taxon>
        <taxon>Bacillati</taxon>
        <taxon>Actinomycetota</taxon>
        <taxon>Actinomycetes</taxon>
        <taxon>Geodermatophilales</taxon>
        <taxon>Geodermatophilaceae</taxon>
        <taxon>Geodermatophilus</taxon>
    </lineage>
</organism>
<reference evidence="2" key="1">
    <citation type="submission" date="2017-06" db="EMBL/GenBank/DDBJ databases">
        <authorList>
            <person name="Varghese N."/>
            <person name="Submissions S."/>
        </authorList>
    </citation>
    <scope>NUCLEOTIDE SEQUENCE [LARGE SCALE GENOMIC DNA]</scope>
    <source>
        <strain evidence="2">DSM 46839</strain>
    </source>
</reference>
<evidence type="ECO:0000313" key="2">
    <source>
        <dbReference type="Proteomes" id="UP000198373"/>
    </source>
</evidence>
<name>A0A239EAR5_9ACTN</name>
<proteinExistence type="predicted"/>
<keyword evidence="2" id="KW-1185">Reference proteome</keyword>
<dbReference type="RefSeq" id="WP_089305336.1">
    <property type="nucleotide sequence ID" value="NZ_FZOO01000004.1"/>
</dbReference>
<accession>A0A239EAR5</accession>
<dbReference type="AlphaFoldDB" id="A0A239EAR5"/>
<dbReference type="OrthoDB" id="5191969at2"/>
<dbReference type="Proteomes" id="UP000198373">
    <property type="component" value="Unassembled WGS sequence"/>
</dbReference>
<evidence type="ECO:0008006" key="3">
    <source>
        <dbReference type="Google" id="ProtNLM"/>
    </source>
</evidence>
<evidence type="ECO:0000313" key="1">
    <source>
        <dbReference type="EMBL" id="SNS41775.1"/>
    </source>
</evidence>
<dbReference type="EMBL" id="FZOO01000004">
    <property type="protein sequence ID" value="SNS41775.1"/>
    <property type="molecule type" value="Genomic_DNA"/>
</dbReference>
<sequence length="141" mass="14311">MGLRLPVGDVTVLLGPAAARHRVMAALDDDSGRCASGHAAVRVHRVAASAGDDVHRRIAAIEAARELGATIVLVDRLTDGLTAPDRRAVLAALRPVATGGRAVLVDDDDPVAALAVADGALRADPAGGLSAERVGDPDHLV</sequence>
<protein>
    <recommendedName>
        <fullName evidence="3">ABC transporter</fullName>
    </recommendedName>
</protein>